<feature type="domain" description="Protein kinase" evidence="11">
    <location>
        <begin position="1472"/>
        <end position="1725"/>
    </location>
</feature>
<feature type="compositionally biased region" description="Polar residues" evidence="10">
    <location>
        <begin position="1202"/>
        <end position="1211"/>
    </location>
</feature>
<dbReference type="Gene3D" id="1.10.418.10">
    <property type="entry name" value="Calponin-like domain"/>
    <property type="match status" value="1"/>
</dbReference>
<dbReference type="SUPFAM" id="SSF57889">
    <property type="entry name" value="Cysteine-rich domain"/>
    <property type="match status" value="1"/>
</dbReference>
<evidence type="ECO:0000259" key="13">
    <source>
        <dbReference type="PROSITE" id="PS50081"/>
    </source>
</evidence>
<dbReference type="SUPFAM" id="SSF47576">
    <property type="entry name" value="Calponin-homology domain, CH-domain"/>
    <property type="match status" value="1"/>
</dbReference>
<feature type="compositionally biased region" description="Low complexity" evidence="10">
    <location>
        <begin position="1934"/>
        <end position="1946"/>
    </location>
</feature>
<evidence type="ECO:0000256" key="8">
    <source>
        <dbReference type="ARBA" id="ARBA00022840"/>
    </source>
</evidence>
<dbReference type="CDD" id="cd00029">
    <property type="entry name" value="C1"/>
    <property type="match status" value="1"/>
</dbReference>
<feature type="compositionally biased region" description="Pro residues" evidence="10">
    <location>
        <begin position="836"/>
        <end position="845"/>
    </location>
</feature>
<feature type="compositionally biased region" description="Low complexity" evidence="10">
    <location>
        <begin position="1974"/>
        <end position="1987"/>
    </location>
</feature>
<feature type="compositionally biased region" description="Acidic residues" evidence="10">
    <location>
        <begin position="810"/>
        <end position="826"/>
    </location>
</feature>
<evidence type="ECO:0000256" key="10">
    <source>
        <dbReference type="SAM" id="MobiDB-lite"/>
    </source>
</evidence>
<dbReference type="InterPro" id="IPR011009">
    <property type="entry name" value="Kinase-like_dom_sf"/>
</dbReference>
<dbReference type="Gene3D" id="1.10.510.10">
    <property type="entry name" value="Transferase(Phosphotransferase) domain 1"/>
    <property type="match status" value="1"/>
</dbReference>
<feature type="compositionally biased region" description="Polar residues" evidence="10">
    <location>
        <begin position="866"/>
        <end position="877"/>
    </location>
</feature>
<dbReference type="GO" id="GO:0004674">
    <property type="term" value="F:protein serine/threonine kinase activity"/>
    <property type="evidence" value="ECO:0007669"/>
    <property type="project" value="UniProtKB-KW"/>
</dbReference>
<feature type="compositionally biased region" description="Basic and acidic residues" evidence="10">
    <location>
        <begin position="412"/>
        <end position="439"/>
    </location>
</feature>
<evidence type="ECO:0000256" key="7">
    <source>
        <dbReference type="ARBA" id="ARBA00022833"/>
    </source>
</evidence>
<proteinExistence type="inferred from homology"/>
<dbReference type="SMART" id="SM00220">
    <property type="entry name" value="S_TKc"/>
    <property type="match status" value="1"/>
</dbReference>
<evidence type="ECO:0000256" key="1">
    <source>
        <dbReference type="ARBA" id="ARBA00006529"/>
    </source>
</evidence>
<feature type="compositionally biased region" description="Polar residues" evidence="10">
    <location>
        <begin position="1371"/>
        <end position="1384"/>
    </location>
</feature>
<feature type="compositionally biased region" description="Polar residues" evidence="10">
    <location>
        <begin position="1993"/>
        <end position="2003"/>
    </location>
</feature>
<feature type="compositionally biased region" description="Polar residues" evidence="10">
    <location>
        <begin position="906"/>
        <end position="930"/>
    </location>
</feature>
<keyword evidence="7" id="KW-0862">Zinc</keyword>
<feature type="compositionally biased region" description="Basic and acidic residues" evidence="10">
    <location>
        <begin position="326"/>
        <end position="335"/>
    </location>
</feature>
<dbReference type="PROSITE" id="PS00107">
    <property type="entry name" value="PROTEIN_KINASE_ATP"/>
    <property type="match status" value="1"/>
</dbReference>
<feature type="compositionally biased region" description="Low complexity" evidence="10">
    <location>
        <begin position="1313"/>
        <end position="1324"/>
    </location>
</feature>
<feature type="compositionally biased region" description="Polar residues" evidence="10">
    <location>
        <begin position="759"/>
        <end position="769"/>
    </location>
</feature>
<feature type="region of interest" description="Disordered" evidence="10">
    <location>
        <begin position="1931"/>
        <end position="2093"/>
    </location>
</feature>
<dbReference type="SUPFAM" id="SSF56112">
    <property type="entry name" value="Protein kinase-like (PK-like)"/>
    <property type="match status" value="1"/>
</dbReference>
<gene>
    <name evidence="14" type="ORF">JR316_008469</name>
</gene>
<name>A0A8H8CIV6_PSICU</name>
<keyword evidence="6" id="KW-0418">Kinase</keyword>
<feature type="compositionally biased region" description="Basic and acidic residues" evidence="10">
    <location>
        <begin position="173"/>
        <end position="190"/>
    </location>
</feature>
<feature type="domain" description="Phorbol-ester/DAG-type" evidence="13">
    <location>
        <begin position="1800"/>
        <end position="1847"/>
    </location>
</feature>
<feature type="compositionally biased region" description="Polar residues" evidence="10">
    <location>
        <begin position="233"/>
        <end position="287"/>
    </location>
</feature>
<feature type="compositionally biased region" description="Low complexity" evidence="10">
    <location>
        <begin position="1182"/>
        <end position="1201"/>
    </location>
</feature>
<evidence type="ECO:0000256" key="3">
    <source>
        <dbReference type="ARBA" id="ARBA00022679"/>
    </source>
</evidence>
<feature type="compositionally biased region" description="Low complexity" evidence="10">
    <location>
        <begin position="2082"/>
        <end position="2093"/>
    </location>
</feature>
<feature type="compositionally biased region" description="Basic and acidic residues" evidence="10">
    <location>
        <begin position="2012"/>
        <end position="2030"/>
    </location>
</feature>
<feature type="compositionally biased region" description="Low complexity" evidence="10">
    <location>
        <begin position="890"/>
        <end position="905"/>
    </location>
</feature>
<dbReference type="Pfam" id="PF00307">
    <property type="entry name" value="CH"/>
    <property type="match status" value="1"/>
</dbReference>
<dbReference type="PROSITE" id="PS50011">
    <property type="entry name" value="PROTEIN_KINASE_DOM"/>
    <property type="match status" value="1"/>
</dbReference>
<keyword evidence="3" id="KW-0808">Transferase</keyword>
<evidence type="ECO:0000259" key="11">
    <source>
        <dbReference type="PROSITE" id="PS50011"/>
    </source>
</evidence>
<dbReference type="FunFam" id="3.30.200.20:FF:000042">
    <property type="entry name" value="Aurora kinase A"/>
    <property type="match status" value="1"/>
</dbReference>
<dbReference type="PROSITE" id="PS50081">
    <property type="entry name" value="ZF_DAG_PE_2"/>
    <property type="match status" value="1"/>
</dbReference>
<sequence length="2093" mass="224036">MVARSIAGSPDECGGPMWSGRKERHIGGAENIRAETVYFGVQDEGRAQRRDSSPEIAELGHLFALARQQASQTTAFATCLFHPQAVMATAVLPNPKPSAPFHRSPRVAASSPIPSSSSSHSPDSPAPSPEPSTKAFRRLKSSLEQSIRTATRSKKAPPPVDEFATLTAKGKGKAKDEPPPPQEKEREKMGMLRRVTFRRRESATPSPNPPTNQGRVAGVTSFITPSMRLASMSSPALHLSSQALPSPKSQPAVPLSSSSNTDGLVSPTRQRSSKPSLQLNTHAQHSAASKEPSTRHRSSSKSNAPVPPSPSSPSLPLHGSSTPTRPRKDRDRDTPDTPSPRGNGHLARGTSLRPSPITPRAAPSSALRPRSPSAATRSTQVTPPRGLTSASATHLPLTSSPSPPPTPTRRRPSLDPSKRPSLDAPRRPSIDATPRRSSRDSPIGLRRNESPSPSPVIRPRAISPTQRSYAQNRHFNISSGSLVLSNNHPPPTPTRGEDATPRDLIRTATTLICKQVQKPPHHMCRTEQGIRDWEEVEVRTRNLVRLEKGWAKGVASTARRSSVDVTSSGLSGEDKERKLFCEALRDGYVLCQLMNKLRQSSIVRPDAREDGVVRTANVTKFLAACASYGLPSEDLFLRDDLMEITNNKDAAVRVAKTVIKLVAFSEESEEDRIRERQKGKWIRGGGMSPSHSHSQSSGGGQLSSSASTSGSRSPYGTIGSISSRGSASTPNLLAAHQIYQPPSSPTRKRWSPPEDMTPLRSSSPENSVHGSGSGSGSTVADATAREASRSKLVINSQKGAKVVRGRGTYEFEEEETGEEDEDAGEEAEFKTAPVPMMGPPPPPRSPLRKPSMKRVEDASGLALANSRVTSSSPNKTPVTAAVTPTKRRVSASASSTSGGLTASPSISTSGTVAVPTSPSLRDSIADSTRASIGDASIRDELILPSTSRPGHGYGHPPHPGSPGLGSGLSQQRMQMRQSIASSALSVAVSEAETTLTSAKSSLLDGGRSSSLFGGGQSAGNGYGYGYSGSTGNGNGNGSHHKYGTIRTVTTDFTSEAPSISRTEGSAMSEELEAMLAMKRRVSGDSLGNSIGNGNGNGHGKYSRERKLSEAPLLDLSRVAEEAEETVSSKGQRGAYTKRAPMVLQGRSRSQEQNIFPPPTGDKPTAVYLRKGKWPDDFLDAFQAPVNPASSSAPISSSSQPQNKTQPQSIPAKSQHHHQRHPYLQDREESPSPSPSTPVSISPPRKLAIVSRRVSGEGVGDGPYAQLPRRPTHRPRHSIDSPVGVGGGNGGLNGNVGGSVLLPKESILRREASPDSASVSSSGRVVIRRNSTKPGVGSTSANSGVSGRMAKGSNGLEDPPSSAGSVPFPRSISASGDPSPRSSFGENVGEQPRMVRGRFQSDVEGSARRKARPSSYDELGGRPQRSRFESMVNLGVASGTTSASDLMSRDSIDGSAVRMRLVVREDGKPPTHFQLGNCIGRGQFGSVYRALNLNTGQMVAVKRIRLEGLKEEEVTTLMREVDLVKSLSHPSIVKYEGMARDDDTLSIVLEYAENGSLGQTLKSFGKLNEKLVASYVVKILEGLHYLHTSDVVHCDLKAANILTTKNGNVKLSDFGVSLNLRAMEREIKDVAGTPNWMAPEVIELKGASTKSDIWSLGCTVIELLTGRPPYADIANSMSVMFRIVEDEMPPMPEGCSELLKDFLEQCFHKDPTRRPDAETLCEHPWLKNNWVALKELRPQDSIPFLRRVSTDLHKSDAVRYLAQMDLPDTPISGSPMRDSPMGRRTSASSVRPVEPDFLPREHTFVKTTFSKPMVCRVCLANVKKSAVLCSQCSLISHAKCAINAPPTCDLRAQLLLYAQYAEKGNPASAYSNPAEGLDVGQNVAMSDVPFVEHNTPRTSVDSPQPPLLASSNAVDHPPTAFKFMAAFKRSRSNLSPEPAAASASSSPVPTPPSKDSDDAPAKRRVLQRRSDRPQSMTSNSTTLSSMRSAATAAESFSSRQNTGPRSHISGGAESDKSKRPASEGGLLDKSRSNKAAPSGRLENTTTTKTRTTHNDLHDDIHTNNLPGALPIDPRNRNKKQKNNKSPSSSSCNLQ</sequence>
<dbReference type="PRINTS" id="PR00888">
    <property type="entry name" value="SM22CALPONIN"/>
</dbReference>
<feature type="compositionally biased region" description="Polar residues" evidence="10">
    <location>
        <begin position="463"/>
        <end position="487"/>
    </location>
</feature>
<dbReference type="Gene3D" id="3.30.60.20">
    <property type="match status" value="1"/>
</dbReference>
<evidence type="ECO:0000256" key="2">
    <source>
        <dbReference type="ARBA" id="ARBA00022527"/>
    </source>
</evidence>
<feature type="compositionally biased region" description="Low complexity" evidence="10">
    <location>
        <begin position="688"/>
        <end position="716"/>
    </location>
</feature>
<dbReference type="PANTHER" id="PTHR11584">
    <property type="entry name" value="SERINE/THREONINE PROTEIN KINASE"/>
    <property type="match status" value="1"/>
</dbReference>
<evidence type="ECO:0000313" key="14">
    <source>
        <dbReference type="EMBL" id="KAG5166384.1"/>
    </source>
</evidence>
<feature type="binding site" evidence="9">
    <location>
        <position position="1501"/>
    </location>
    <ligand>
        <name>ATP</name>
        <dbReference type="ChEBI" id="CHEBI:30616"/>
    </ligand>
</feature>
<feature type="compositionally biased region" description="Gly residues" evidence="10">
    <location>
        <begin position="1283"/>
        <end position="1296"/>
    </location>
</feature>
<dbReference type="InterPro" id="IPR000719">
    <property type="entry name" value="Prot_kinase_dom"/>
</dbReference>
<feature type="region of interest" description="Disordered" evidence="10">
    <location>
        <begin position="995"/>
        <end position="1014"/>
    </location>
</feature>
<dbReference type="PROSITE" id="PS00108">
    <property type="entry name" value="PROTEIN_KINASE_ST"/>
    <property type="match status" value="1"/>
</dbReference>
<feature type="region of interest" description="Disordered" evidence="10">
    <location>
        <begin position="809"/>
        <end position="977"/>
    </location>
</feature>
<keyword evidence="5 9" id="KW-0547">Nucleotide-binding</keyword>
<dbReference type="PANTHER" id="PTHR11584:SF369">
    <property type="entry name" value="MITOGEN-ACTIVATED PROTEIN KINASE KINASE KINASE 19-RELATED"/>
    <property type="match status" value="1"/>
</dbReference>
<feature type="region of interest" description="Disordered" evidence="10">
    <location>
        <begin position="233"/>
        <end position="500"/>
    </location>
</feature>
<feature type="compositionally biased region" description="Low complexity" evidence="10">
    <location>
        <begin position="106"/>
        <end position="123"/>
    </location>
</feature>
<keyword evidence="8 9" id="KW-0067">ATP-binding</keyword>
<dbReference type="PROSITE" id="PS50021">
    <property type="entry name" value="CH"/>
    <property type="match status" value="1"/>
</dbReference>
<dbReference type="Pfam" id="PF00069">
    <property type="entry name" value="Pkinase"/>
    <property type="match status" value="1"/>
</dbReference>
<dbReference type="InterPro" id="IPR003096">
    <property type="entry name" value="SM22_calponin"/>
</dbReference>
<evidence type="ECO:0000256" key="4">
    <source>
        <dbReference type="ARBA" id="ARBA00022723"/>
    </source>
</evidence>
<comment type="caution">
    <text evidence="14">The sequence shown here is derived from an EMBL/GenBank/DDBJ whole genome shotgun (WGS) entry which is preliminary data.</text>
</comment>
<feature type="compositionally biased region" description="Low complexity" evidence="10">
    <location>
        <begin position="314"/>
        <end position="324"/>
    </location>
</feature>
<evidence type="ECO:0000256" key="6">
    <source>
        <dbReference type="ARBA" id="ARBA00022777"/>
    </source>
</evidence>
<dbReference type="CDD" id="cd00014">
    <property type="entry name" value="CH_SF"/>
    <property type="match status" value="1"/>
</dbReference>
<feature type="region of interest" description="Disordered" evidence="10">
    <location>
        <begin position="1085"/>
        <end position="1424"/>
    </location>
</feature>
<dbReference type="InterPro" id="IPR001715">
    <property type="entry name" value="CH_dom"/>
</dbReference>
<dbReference type="InterPro" id="IPR046349">
    <property type="entry name" value="C1-like_sf"/>
</dbReference>
<feature type="compositionally biased region" description="Polar residues" evidence="10">
    <location>
        <begin position="719"/>
        <end position="731"/>
    </location>
</feature>
<keyword evidence="2" id="KW-0723">Serine/threonine-protein kinase</keyword>
<keyword evidence="4" id="KW-0479">Metal-binding</keyword>
<dbReference type="PROSITE" id="PS00479">
    <property type="entry name" value="ZF_DAG_PE_1"/>
    <property type="match status" value="1"/>
</dbReference>
<feature type="region of interest" description="Disordered" evidence="10">
    <location>
        <begin position="669"/>
        <end position="794"/>
    </location>
</feature>
<dbReference type="GO" id="GO:0046872">
    <property type="term" value="F:metal ion binding"/>
    <property type="evidence" value="ECO:0007669"/>
    <property type="project" value="UniProtKB-KW"/>
</dbReference>
<evidence type="ECO:0000259" key="12">
    <source>
        <dbReference type="PROSITE" id="PS50021"/>
    </source>
</evidence>
<feature type="region of interest" description="Disordered" evidence="10">
    <location>
        <begin position="97"/>
        <end position="220"/>
    </location>
</feature>
<feature type="region of interest" description="Disordered" evidence="10">
    <location>
        <begin position="1768"/>
        <end position="1789"/>
    </location>
</feature>
<dbReference type="InterPro" id="IPR017441">
    <property type="entry name" value="Protein_kinase_ATP_BS"/>
</dbReference>
<dbReference type="InterPro" id="IPR036872">
    <property type="entry name" value="CH_dom_sf"/>
</dbReference>
<dbReference type="GO" id="GO:0005524">
    <property type="term" value="F:ATP binding"/>
    <property type="evidence" value="ECO:0007669"/>
    <property type="project" value="UniProtKB-UniRule"/>
</dbReference>
<dbReference type="EMBL" id="JAFIQS010000008">
    <property type="protein sequence ID" value="KAG5166384.1"/>
    <property type="molecule type" value="Genomic_DNA"/>
</dbReference>
<protein>
    <submittedName>
        <fullName evidence="14">Uncharacterized protein</fullName>
    </submittedName>
</protein>
<accession>A0A8H8CIV6</accession>
<reference evidence="14" key="1">
    <citation type="submission" date="2021-02" db="EMBL/GenBank/DDBJ databases">
        <title>Psilocybe cubensis genome.</title>
        <authorList>
            <person name="Mckernan K.J."/>
            <person name="Crawford S."/>
            <person name="Trippe A."/>
            <person name="Kane L.T."/>
            <person name="Mclaughlin S."/>
        </authorList>
    </citation>
    <scope>NUCLEOTIDE SEQUENCE [LARGE SCALE GENOMIC DNA]</scope>
    <source>
        <strain evidence="14">MGC-MH-2018</strain>
    </source>
</reference>
<organism evidence="14">
    <name type="scientific">Psilocybe cubensis</name>
    <name type="common">Psychedelic mushroom</name>
    <name type="synonym">Stropharia cubensis</name>
    <dbReference type="NCBI Taxonomy" id="181762"/>
    <lineage>
        <taxon>Eukaryota</taxon>
        <taxon>Fungi</taxon>
        <taxon>Dikarya</taxon>
        <taxon>Basidiomycota</taxon>
        <taxon>Agaricomycotina</taxon>
        <taxon>Agaricomycetes</taxon>
        <taxon>Agaricomycetidae</taxon>
        <taxon>Agaricales</taxon>
        <taxon>Agaricineae</taxon>
        <taxon>Strophariaceae</taxon>
        <taxon>Psilocybe</taxon>
    </lineage>
</organism>
<dbReference type="Pfam" id="PF00130">
    <property type="entry name" value="C1_1"/>
    <property type="match status" value="1"/>
</dbReference>
<feature type="region of interest" description="Disordered" evidence="10">
    <location>
        <begin position="1892"/>
        <end position="1914"/>
    </location>
</feature>
<dbReference type="InterPro" id="IPR008271">
    <property type="entry name" value="Ser/Thr_kinase_AS"/>
</dbReference>
<dbReference type="SMART" id="SM00109">
    <property type="entry name" value="C1"/>
    <property type="match status" value="1"/>
</dbReference>
<feature type="compositionally biased region" description="Gly residues" evidence="10">
    <location>
        <begin position="1022"/>
        <end position="1036"/>
    </location>
</feature>
<dbReference type="CDD" id="cd06627">
    <property type="entry name" value="STKc_Cdc7_like"/>
    <property type="match status" value="1"/>
</dbReference>
<feature type="compositionally biased region" description="Low complexity" evidence="10">
    <location>
        <begin position="358"/>
        <end position="379"/>
    </location>
</feature>
<evidence type="ECO:0000256" key="5">
    <source>
        <dbReference type="ARBA" id="ARBA00022741"/>
    </source>
</evidence>
<feature type="domain" description="Calponin-homology (CH)" evidence="12">
    <location>
        <begin position="552"/>
        <end position="666"/>
    </location>
</feature>
<feature type="region of interest" description="Disordered" evidence="10">
    <location>
        <begin position="1022"/>
        <end position="1042"/>
    </location>
</feature>
<dbReference type="InterPro" id="IPR002219">
    <property type="entry name" value="PKC_DAG/PE"/>
</dbReference>
<feature type="compositionally biased region" description="Basic and acidic residues" evidence="10">
    <location>
        <begin position="2051"/>
        <end position="2060"/>
    </location>
</feature>
<evidence type="ECO:0000256" key="9">
    <source>
        <dbReference type="PROSITE-ProRule" id="PRU10141"/>
    </source>
</evidence>
<comment type="similarity">
    <text evidence="1">Belongs to the protein kinase superfamily. STE Ser/Thr protein kinase family. MAP kinase kinase kinase subfamily.</text>
</comment>
<feature type="compositionally biased region" description="Low complexity" evidence="10">
    <location>
        <begin position="1000"/>
        <end position="1011"/>
    </location>
</feature>